<name>A0ABD1FVN5_SALDI</name>
<gene>
    <name evidence="2" type="ORF">AAHA92_28625</name>
</gene>
<dbReference type="PANTHER" id="PTHR34268">
    <property type="entry name" value="OS01G0321850 PROTEIN"/>
    <property type="match status" value="1"/>
</dbReference>
<comment type="caution">
    <text evidence="2">The sequence shown here is derived from an EMBL/GenBank/DDBJ whole genome shotgun (WGS) entry which is preliminary data.</text>
</comment>
<dbReference type="PANTHER" id="PTHR34268:SF8">
    <property type="entry name" value="FAE DOMAIN-CONTAINING PROTEIN"/>
    <property type="match status" value="1"/>
</dbReference>
<evidence type="ECO:0000256" key="1">
    <source>
        <dbReference type="SAM" id="Phobius"/>
    </source>
</evidence>
<proteinExistence type="predicted"/>
<sequence>MEMELGNNMVLKVGVFVVVQALVYIILSQSSNVFSKTPRSHSFKSARSLSIRRWAAALADIPAGGEQPSPPKEPLI</sequence>
<evidence type="ECO:0000313" key="3">
    <source>
        <dbReference type="Proteomes" id="UP001567538"/>
    </source>
</evidence>
<dbReference type="EMBL" id="JBEAFC010000011">
    <property type="protein sequence ID" value="KAL1535900.1"/>
    <property type="molecule type" value="Genomic_DNA"/>
</dbReference>
<keyword evidence="1" id="KW-1133">Transmembrane helix</keyword>
<feature type="transmembrane region" description="Helical" evidence="1">
    <location>
        <begin position="9"/>
        <end position="27"/>
    </location>
</feature>
<organism evidence="2 3">
    <name type="scientific">Salvia divinorum</name>
    <name type="common">Maria pastora</name>
    <name type="synonym">Diviner's sage</name>
    <dbReference type="NCBI Taxonomy" id="28513"/>
    <lineage>
        <taxon>Eukaryota</taxon>
        <taxon>Viridiplantae</taxon>
        <taxon>Streptophyta</taxon>
        <taxon>Embryophyta</taxon>
        <taxon>Tracheophyta</taxon>
        <taxon>Spermatophyta</taxon>
        <taxon>Magnoliopsida</taxon>
        <taxon>eudicotyledons</taxon>
        <taxon>Gunneridae</taxon>
        <taxon>Pentapetalae</taxon>
        <taxon>asterids</taxon>
        <taxon>lamiids</taxon>
        <taxon>Lamiales</taxon>
        <taxon>Lamiaceae</taxon>
        <taxon>Nepetoideae</taxon>
        <taxon>Mentheae</taxon>
        <taxon>Salviinae</taxon>
        <taxon>Salvia</taxon>
        <taxon>Salvia subgen. Calosphace</taxon>
    </lineage>
</organism>
<dbReference type="Proteomes" id="UP001567538">
    <property type="component" value="Unassembled WGS sequence"/>
</dbReference>
<protein>
    <submittedName>
        <fullName evidence="2">Uncharacterized protein</fullName>
    </submittedName>
</protein>
<keyword evidence="3" id="KW-1185">Reference proteome</keyword>
<keyword evidence="1" id="KW-0472">Membrane</keyword>
<evidence type="ECO:0000313" key="2">
    <source>
        <dbReference type="EMBL" id="KAL1535900.1"/>
    </source>
</evidence>
<keyword evidence="1" id="KW-0812">Transmembrane</keyword>
<reference evidence="2 3" key="1">
    <citation type="submission" date="2024-06" db="EMBL/GenBank/DDBJ databases">
        <title>A chromosome level genome sequence of Diviner's sage (Salvia divinorum).</title>
        <authorList>
            <person name="Ford S.A."/>
            <person name="Ro D.-K."/>
            <person name="Ness R.W."/>
            <person name="Phillips M.A."/>
        </authorList>
    </citation>
    <scope>NUCLEOTIDE SEQUENCE [LARGE SCALE GENOMIC DNA]</scope>
    <source>
        <strain evidence="2">SAF-2024a</strain>
        <tissue evidence="2">Leaf</tissue>
    </source>
</reference>
<accession>A0ABD1FVN5</accession>
<dbReference type="AlphaFoldDB" id="A0ABD1FVN5"/>